<dbReference type="InterPro" id="IPR009057">
    <property type="entry name" value="Homeodomain-like_sf"/>
</dbReference>
<name>A0A0F9TGT4_9ZZZZ</name>
<sequence>MDKKDRSLMFQAIAGTVGRNREIRRLHFEKGKSIPEIARMYKMSRQAIWVICTREE</sequence>
<accession>A0A0F9TGT4</accession>
<dbReference type="AlphaFoldDB" id="A0A0F9TGT4"/>
<reference evidence="1" key="1">
    <citation type="journal article" date="2015" name="Nature">
        <title>Complex archaea that bridge the gap between prokaryotes and eukaryotes.</title>
        <authorList>
            <person name="Spang A."/>
            <person name="Saw J.H."/>
            <person name="Jorgensen S.L."/>
            <person name="Zaremba-Niedzwiedzka K."/>
            <person name="Martijn J."/>
            <person name="Lind A.E."/>
            <person name="van Eijk R."/>
            <person name="Schleper C."/>
            <person name="Guy L."/>
            <person name="Ettema T.J."/>
        </authorList>
    </citation>
    <scope>NUCLEOTIDE SEQUENCE</scope>
</reference>
<dbReference type="SUPFAM" id="SSF46689">
    <property type="entry name" value="Homeodomain-like"/>
    <property type="match status" value="1"/>
</dbReference>
<evidence type="ECO:0008006" key="2">
    <source>
        <dbReference type="Google" id="ProtNLM"/>
    </source>
</evidence>
<dbReference type="EMBL" id="LAZR01000262">
    <property type="protein sequence ID" value="KKN78469.1"/>
    <property type="molecule type" value="Genomic_DNA"/>
</dbReference>
<evidence type="ECO:0000313" key="1">
    <source>
        <dbReference type="EMBL" id="KKN78469.1"/>
    </source>
</evidence>
<gene>
    <name evidence="1" type="ORF">LCGC14_0350010</name>
</gene>
<organism evidence="1">
    <name type="scientific">marine sediment metagenome</name>
    <dbReference type="NCBI Taxonomy" id="412755"/>
    <lineage>
        <taxon>unclassified sequences</taxon>
        <taxon>metagenomes</taxon>
        <taxon>ecological metagenomes</taxon>
    </lineage>
</organism>
<proteinExistence type="predicted"/>
<protein>
    <recommendedName>
        <fullName evidence="2">RNA polymerase sigma-70 region 4 domain-containing protein</fullName>
    </recommendedName>
</protein>
<comment type="caution">
    <text evidence="1">The sequence shown here is derived from an EMBL/GenBank/DDBJ whole genome shotgun (WGS) entry which is preliminary data.</text>
</comment>
<dbReference type="Gene3D" id="1.10.10.60">
    <property type="entry name" value="Homeodomain-like"/>
    <property type="match status" value="1"/>
</dbReference>